<keyword evidence="13" id="KW-1185">Reference proteome</keyword>
<evidence type="ECO:0000313" key="13">
    <source>
        <dbReference type="Proteomes" id="UP000039865"/>
    </source>
</evidence>
<dbReference type="EC" id="2.4.2.7" evidence="6"/>
<accession>A0A077ZRQ1</accession>
<dbReference type="Gene3D" id="3.40.50.2020">
    <property type="match status" value="1"/>
</dbReference>
<keyword evidence="9 12" id="KW-0808">Transferase</keyword>
<dbReference type="InterPro" id="IPR005764">
    <property type="entry name" value="Ade_phspho_trans"/>
</dbReference>
<dbReference type="GO" id="GO:0002055">
    <property type="term" value="F:adenine binding"/>
    <property type="evidence" value="ECO:0007669"/>
    <property type="project" value="TreeGrafter"/>
</dbReference>
<proteinExistence type="inferred from homology"/>
<evidence type="ECO:0000256" key="2">
    <source>
        <dbReference type="ARBA" id="ARBA00003968"/>
    </source>
</evidence>
<dbReference type="GO" id="GO:0044209">
    <property type="term" value="P:AMP salvage"/>
    <property type="evidence" value="ECO:0007669"/>
    <property type="project" value="UniProtKB-UniPathway"/>
</dbReference>
<dbReference type="InterPro" id="IPR000836">
    <property type="entry name" value="PRTase_dom"/>
</dbReference>
<evidence type="ECO:0000256" key="6">
    <source>
        <dbReference type="ARBA" id="ARBA00011893"/>
    </source>
</evidence>
<dbReference type="GO" id="GO:0005737">
    <property type="term" value="C:cytoplasm"/>
    <property type="evidence" value="ECO:0007669"/>
    <property type="project" value="UniProtKB-SubCell"/>
</dbReference>
<dbReference type="OMA" id="ITHFVYH"/>
<dbReference type="InParanoid" id="A0A077ZRQ1"/>
<dbReference type="UniPathway" id="UPA00588">
    <property type="reaction ID" value="UER00646"/>
</dbReference>
<evidence type="ECO:0000256" key="8">
    <source>
        <dbReference type="ARBA" id="ARBA00022676"/>
    </source>
</evidence>
<dbReference type="GO" id="GO:0016208">
    <property type="term" value="F:AMP binding"/>
    <property type="evidence" value="ECO:0007669"/>
    <property type="project" value="TreeGrafter"/>
</dbReference>
<dbReference type="OrthoDB" id="363185at2759"/>
<keyword evidence="7" id="KW-0963">Cytoplasm</keyword>
<evidence type="ECO:0000256" key="9">
    <source>
        <dbReference type="ARBA" id="ARBA00022679"/>
    </source>
</evidence>
<dbReference type="SUPFAM" id="SSF53271">
    <property type="entry name" value="PRTase-like"/>
    <property type="match status" value="1"/>
</dbReference>
<protein>
    <recommendedName>
        <fullName evidence="6">adenine phosphoribosyltransferase</fullName>
        <ecNumber evidence="6">2.4.2.7</ecNumber>
    </recommendedName>
</protein>
<dbReference type="GO" id="GO:0006166">
    <property type="term" value="P:purine ribonucleoside salvage"/>
    <property type="evidence" value="ECO:0007669"/>
    <property type="project" value="UniProtKB-KW"/>
</dbReference>
<dbReference type="PANTHER" id="PTHR32315:SF3">
    <property type="entry name" value="ADENINE PHOSPHORIBOSYLTRANSFERASE"/>
    <property type="match status" value="1"/>
</dbReference>
<reference evidence="12 13" key="1">
    <citation type="submission" date="2014-06" db="EMBL/GenBank/DDBJ databases">
        <authorList>
            <person name="Swart Estienne"/>
        </authorList>
    </citation>
    <scope>NUCLEOTIDE SEQUENCE [LARGE SCALE GENOMIC DNA]</scope>
    <source>
        <strain evidence="12 13">130c</strain>
    </source>
</reference>
<comment type="function">
    <text evidence="2">Catalyzes a salvage reaction resulting in the formation of AMP, that is energically less costly than de novo synthesis.</text>
</comment>
<comment type="pathway">
    <text evidence="4">Purine metabolism; AMP biosynthesis via salvage pathway; AMP from adenine: step 1/1.</text>
</comment>
<feature type="domain" description="Phosphoribosyltransferase" evidence="11">
    <location>
        <begin position="46"/>
        <end position="184"/>
    </location>
</feature>
<sequence length="197" mass="21581">MVEEQSAGGTDLTEFKQQISKEVMAQTKFFKDFPKKGINFMDLFSITTKPALFRKVIDALKTLIEVEVGRPGEAFNYLVGLEARGFVLGPILAMEYGLPFTAIRKKGKLPGDTIVEEYKLEYGSDACEIQKEVLDQSSRVLILDDLLATGGTLCAAMNLIQKCDGAQVVASVVVFDIPALKGRDKLTKACHALISLD</sequence>
<dbReference type="CDD" id="cd06223">
    <property type="entry name" value="PRTases_typeI"/>
    <property type="match status" value="1"/>
</dbReference>
<evidence type="ECO:0000313" key="12">
    <source>
        <dbReference type="EMBL" id="CDW72557.1"/>
    </source>
</evidence>
<evidence type="ECO:0000256" key="7">
    <source>
        <dbReference type="ARBA" id="ARBA00022490"/>
    </source>
</evidence>
<evidence type="ECO:0000256" key="4">
    <source>
        <dbReference type="ARBA" id="ARBA00004659"/>
    </source>
</evidence>
<keyword evidence="8 12" id="KW-0328">Glycosyltransferase</keyword>
<comment type="catalytic activity">
    <reaction evidence="1">
        <text>AMP + diphosphate = 5-phospho-alpha-D-ribose 1-diphosphate + adenine</text>
        <dbReference type="Rhea" id="RHEA:16609"/>
        <dbReference type="ChEBI" id="CHEBI:16708"/>
        <dbReference type="ChEBI" id="CHEBI:33019"/>
        <dbReference type="ChEBI" id="CHEBI:58017"/>
        <dbReference type="ChEBI" id="CHEBI:456215"/>
        <dbReference type="EC" id="2.4.2.7"/>
    </reaction>
</comment>
<dbReference type="PANTHER" id="PTHR32315">
    <property type="entry name" value="ADENINE PHOSPHORIBOSYLTRANSFERASE"/>
    <property type="match status" value="1"/>
</dbReference>
<dbReference type="InterPro" id="IPR050054">
    <property type="entry name" value="UPRTase/APRTase"/>
</dbReference>
<evidence type="ECO:0000256" key="10">
    <source>
        <dbReference type="ARBA" id="ARBA00022726"/>
    </source>
</evidence>
<dbReference type="HAMAP" id="MF_00004">
    <property type="entry name" value="Aden_phosphoribosyltr"/>
    <property type="match status" value="1"/>
</dbReference>
<dbReference type="Pfam" id="PF00156">
    <property type="entry name" value="Pribosyltran"/>
    <property type="match status" value="1"/>
</dbReference>
<dbReference type="InterPro" id="IPR029057">
    <property type="entry name" value="PRTase-like"/>
</dbReference>
<gene>
    <name evidence="12" type="primary">Contig10334.g11026</name>
    <name evidence="12" type="ORF">STYLEM_1519</name>
</gene>
<evidence type="ECO:0000256" key="1">
    <source>
        <dbReference type="ARBA" id="ARBA00000868"/>
    </source>
</evidence>
<dbReference type="AlphaFoldDB" id="A0A077ZRQ1"/>
<dbReference type="Proteomes" id="UP000039865">
    <property type="component" value="Unassembled WGS sequence"/>
</dbReference>
<dbReference type="EMBL" id="CCKQ01001447">
    <property type="protein sequence ID" value="CDW72557.1"/>
    <property type="molecule type" value="Genomic_DNA"/>
</dbReference>
<comment type="similarity">
    <text evidence="5">Belongs to the purine/pyrimidine phosphoribosyltransferase family.</text>
</comment>
<evidence type="ECO:0000256" key="3">
    <source>
        <dbReference type="ARBA" id="ARBA00004496"/>
    </source>
</evidence>
<dbReference type="GO" id="GO:0003999">
    <property type="term" value="F:adenine phosphoribosyltransferase activity"/>
    <property type="evidence" value="ECO:0007669"/>
    <property type="project" value="UniProtKB-EC"/>
</dbReference>
<keyword evidence="10" id="KW-0660">Purine salvage</keyword>
<name>A0A077ZRQ1_STYLE</name>
<evidence type="ECO:0000256" key="5">
    <source>
        <dbReference type="ARBA" id="ARBA00008391"/>
    </source>
</evidence>
<organism evidence="12 13">
    <name type="scientific">Stylonychia lemnae</name>
    <name type="common">Ciliate</name>
    <dbReference type="NCBI Taxonomy" id="5949"/>
    <lineage>
        <taxon>Eukaryota</taxon>
        <taxon>Sar</taxon>
        <taxon>Alveolata</taxon>
        <taxon>Ciliophora</taxon>
        <taxon>Intramacronucleata</taxon>
        <taxon>Spirotrichea</taxon>
        <taxon>Stichotrichia</taxon>
        <taxon>Sporadotrichida</taxon>
        <taxon>Oxytrichidae</taxon>
        <taxon>Stylonychinae</taxon>
        <taxon>Stylonychia</taxon>
    </lineage>
</organism>
<evidence type="ECO:0000259" key="11">
    <source>
        <dbReference type="Pfam" id="PF00156"/>
    </source>
</evidence>
<dbReference type="NCBIfam" id="NF002636">
    <property type="entry name" value="PRK02304.1-5"/>
    <property type="match status" value="1"/>
</dbReference>
<comment type="subcellular location">
    <subcellularLocation>
        <location evidence="3">Cytoplasm</location>
    </subcellularLocation>
</comment>
<dbReference type="FunFam" id="3.40.50.2020:FF:000021">
    <property type="entry name" value="Adenine phosphoribosyltransferase"/>
    <property type="match status" value="1"/>
</dbReference>
<dbReference type="GO" id="GO:0006168">
    <property type="term" value="P:adenine salvage"/>
    <property type="evidence" value="ECO:0007669"/>
    <property type="project" value="InterPro"/>
</dbReference>